<accession>A0A0D8X8Y9</accession>
<dbReference type="AlphaFoldDB" id="A0A0D8X8Y9"/>
<dbReference type="Pfam" id="PF09808">
    <property type="entry name" value="SNAPC1"/>
    <property type="match status" value="1"/>
</dbReference>
<dbReference type="OrthoDB" id="20127at2759"/>
<evidence type="ECO:0000313" key="1">
    <source>
        <dbReference type="EMBL" id="KJH40207.1"/>
    </source>
</evidence>
<proteinExistence type="predicted"/>
<sequence>MARKQYKNGSVKEQKLEERIFGIYATFVFCYAQPVDYVSRIRITPSEIADIQHLFTSVHLPSRYFEANAFSFKLFQDNAFMVTTSRKRFDLSQPHLVDEVDFEEPFDDKGKQYVPSEAVEEIMESSVLKAMRIVHQQMLRKQSLLPLDLALVEMKNNILDKIDHEFDQASCCRGVP</sequence>
<organism evidence="1 2">
    <name type="scientific">Dictyocaulus viviparus</name>
    <name type="common">Bovine lungworm</name>
    <dbReference type="NCBI Taxonomy" id="29172"/>
    <lineage>
        <taxon>Eukaryota</taxon>
        <taxon>Metazoa</taxon>
        <taxon>Ecdysozoa</taxon>
        <taxon>Nematoda</taxon>
        <taxon>Chromadorea</taxon>
        <taxon>Rhabditida</taxon>
        <taxon>Rhabditina</taxon>
        <taxon>Rhabditomorpha</taxon>
        <taxon>Strongyloidea</taxon>
        <taxon>Metastrongylidae</taxon>
        <taxon>Dictyocaulus</taxon>
    </lineage>
</organism>
<dbReference type="EMBL" id="KN717553">
    <property type="protein sequence ID" value="KJH40207.1"/>
    <property type="molecule type" value="Genomic_DNA"/>
</dbReference>
<gene>
    <name evidence="1" type="ORF">DICVIV_13853</name>
</gene>
<keyword evidence="2" id="KW-1185">Reference proteome</keyword>
<feature type="non-terminal residue" evidence="1">
    <location>
        <position position="176"/>
    </location>
</feature>
<reference evidence="1 2" key="1">
    <citation type="submission" date="2013-11" db="EMBL/GenBank/DDBJ databases">
        <title>Draft genome of the bovine lungworm Dictyocaulus viviparus.</title>
        <authorList>
            <person name="Mitreva M."/>
        </authorList>
    </citation>
    <scope>NUCLEOTIDE SEQUENCE [LARGE SCALE GENOMIC DNA]</scope>
    <source>
        <strain evidence="1 2">HannoverDv2000</strain>
    </source>
</reference>
<evidence type="ECO:0000313" key="2">
    <source>
        <dbReference type="Proteomes" id="UP000053766"/>
    </source>
</evidence>
<protein>
    <submittedName>
        <fullName evidence="1">Uncharacterized protein</fullName>
    </submittedName>
</protein>
<dbReference type="InterPro" id="IPR019188">
    <property type="entry name" value="SNAPC1"/>
</dbReference>
<reference evidence="2" key="2">
    <citation type="journal article" date="2016" name="Sci. Rep.">
        <title>Dictyocaulus viviparus genome, variome and transcriptome elucidate lungworm biology and support future intervention.</title>
        <authorList>
            <person name="McNulty S.N."/>
            <person name="Strube C."/>
            <person name="Rosa B.A."/>
            <person name="Martin J.C."/>
            <person name="Tyagi R."/>
            <person name="Choi Y.J."/>
            <person name="Wang Q."/>
            <person name="Hallsworth Pepin K."/>
            <person name="Zhang X."/>
            <person name="Ozersky P."/>
            <person name="Wilson R.K."/>
            <person name="Sternberg P.W."/>
            <person name="Gasser R.B."/>
            <person name="Mitreva M."/>
        </authorList>
    </citation>
    <scope>NUCLEOTIDE SEQUENCE [LARGE SCALE GENOMIC DNA]</scope>
    <source>
        <strain evidence="2">HannoverDv2000</strain>
    </source>
</reference>
<name>A0A0D8X8Y9_DICVI</name>
<dbReference type="Proteomes" id="UP000053766">
    <property type="component" value="Unassembled WGS sequence"/>
</dbReference>